<feature type="compositionally biased region" description="Low complexity" evidence="1">
    <location>
        <begin position="78"/>
        <end position="91"/>
    </location>
</feature>
<dbReference type="Proteomes" id="UP000222788">
    <property type="component" value="Unassembled WGS sequence"/>
</dbReference>
<name>A0A2C5WS68_9PEZI</name>
<comment type="caution">
    <text evidence="2">The sequence shown here is derived from an EMBL/GenBank/DDBJ whole genome shotgun (WGS) entry which is preliminary data.</text>
</comment>
<gene>
    <name evidence="2" type="ORF">CFIMG_006087RA</name>
</gene>
<reference evidence="2 3" key="1">
    <citation type="journal article" date="2013" name="Fungal Biol.">
        <title>Analysis of microsatellite markers in the genome of the plant pathogen Ceratocystis fimbriata.</title>
        <authorList>
            <person name="Simpson M.C."/>
            <person name="Wilken P.M."/>
            <person name="Coetzee M.P."/>
            <person name="Wingfield M.J."/>
            <person name="Wingfield B.D."/>
        </authorList>
    </citation>
    <scope>NUCLEOTIDE SEQUENCE [LARGE SCALE GENOMIC DNA]</scope>
    <source>
        <strain evidence="2 3">CBS 114723</strain>
    </source>
</reference>
<evidence type="ECO:0000313" key="2">
    <source>
        <dbReference type="EMBL" id="PHH50698.1"/>
    </source>
</evidence>
<sequence>MAEEKATPKKDGEDYEVFQKILATLKAVLDGAIQKTLTGSELPTAFQASAWEQANARRAKNKPQDAKAPSQAPKEGKTPGATTGTTAPGKPDTGKETRSPRCPRRQRKRQ</sequence>
<proteinExistence type="predicted"/>
<dbReference type="EMBL" id="APWK03000117">
    <property type="protein sequence ID" value="PHH50698.1"/>
    <property type="molecule type" value="Genomic_DNA"/>
</dbReference>
<reference evidence="2 3" key="2">
    <citation type="journal article" date="2013" name="IMA Fungus">
        <title>IMA Genome-F 1: Ceratocystis fimbriata: Draft nuclear genome sequence for the plant pathogen, Ceratocystis fimbriata.</title>
        <authorList>
            <person name="Wilken P.M."/>
            <person name="Steenkamp E.T."/>
            <person name="Wingfield M.J."/>
            <person name="de Beer Z.W."/>
            <person name="Wingfield B.D."/>
        </authorList>
    </citation>
    <scope>NUCLEOTIDE SEQUENCE [LARGE SCALE GENOMIC DNA]</scope>
    <source>
        <strain evidence="2 3">CBS 114723</strain>
    </source>
</reference>
<feature type="compositionally biased region" description="Basic residues" evidence="1">
    <location>
        <begin position="101"/>
        <end position="110"/>
    </location>
</feature>
<organism evidence="2 3">
    <name type="scientific">Ceratocystis fimbriata CBS 114723</name>
    <dbReference type="NCBI Taxonomy" id="1035309"/>
    <lineage>
        <taxon>Eukaryota</taxon>
        <taxon>Fungi</taxon>
        <taxon>Dikarya</taxon>
        <taxon>Ascomycota</taxon>
        <taxon>Pezizomycotina</taxon>
        <taxon>Sordariomycetes</taxon>
        <taxon>Hypocreomycetidae</taxon>
        <taxon>Microascales</taxon>
        <taxon>Ceratocystidaceae</taxon>
        <taxon>Ceratocystis</taxon>
    </lineage>
</organism>
<accession>A0A2C5WS68</accession>
<protein>
    <submittedName>
        <fullName evidence="2">Uncharacterized protein</fullName>
    </submittedName>
</protein>
<feature type="region of interest" description="Disordered" evidence="1">
    <location>
        <begin position="49"/>
        <end position="110"/>
    </location>
</feature>
<keyword evidence="3" id="KW-1185">Reference proteome</keyword>
<dbReference type="AlphaFoldDB" id="A0A2C5WS68"/>
<evidence type="ECO:0000256" key="1">
    <source>
        <dbReference type="SAM" id="MobiDB-lite"/>
    </source>
</evidence>
<evidence type="ECO:0000313" key="3">
    <source>
        <dbReference type="Proteomes" id="UP000222788"/>
    </source>
</evidence>